<organism evidence="5 6">
    <name type="scientific">Celeribacter indicus</name>
    <dbReference type="NCBI Taxonomy" id="1208324"/>
    <lineage>
        <taxon>Bacteria</taxon>
        <taxon>Pseudomonadati</taxon>
        <taxon>Pseudomonadota</taxon>
        <taxon>Alphaproteobacteria</taxon>
        <taxon>Rhodobacterales</taxon>
        <taxon>Roseobacteraceae</taxon>
        <taxon>Celeribacter</taxon>
    </lineage>
</organism>
<dbReference type="AlphaFoldDB" id="A0A0B5E0L2"/>
<feature type="domain" description="Acyl-CoA dehydrogenase/oxidase N-terminal" evidence="3">
    <location>
        <begin position="16"/>
        <end position="116"/>
    </location>
</feature>
<dbReference type="PANTHER" id="PTHR48083">
    <property type="entry name" value="MEDIUM-CHAIN SPECIFIC ACYL-COA DEHYDROGENASE, MITOCHONDRIAL-RELATED"/>
    <property type="match status" value="1"/>
</dbReference>
<evidence type="ECO:0000256" key="2">
    <source>
        <dbReference type="ARBA" id="ARBA00049661"/>
    </source>
</evidence>
<sequence>MPGRAWLAGEGREQSVRDALAELRSTSADRDRRSTSDREAVNRLKRLGFGALRFPDTDGTPALDLPEAMSVVMDVAAADSSIAHAFRSHFGFLEGLLLTPASEARSTWLQRIAAGQTCGSAVTERATARPMEIESTLRPDGDGYTIDTEKYYTTGTLYADWLFLMARSEDRSLQLVTIPTLREGVELLDDFDGIGQRASASGGVRFTGVHIRKSEVEPLEDLPEVNRYRSSLQQLYLAALLAGIASAALEDARSFVLKRARSAAHGHADQPRNDLFVQQIIGRIAARATIARAGVLSAAAKLDRTFEALRRGDSLGDLLVEGAVEVAKIHSIVAELVVTSGDLVLETGGGSAVSRSTALDRHWRNARTIAAHSPMYYKSQVVGDAILNDTPPPTNGYF</sequence>
<reference evidence="5 6" key="1">
    <citation type="journal article" date="2014" name="Int. J. Syst. Evol. Microbiol.">
        <title>Celeribacter indicus sp. nov., a polycyclic aromatic hydrocarbon-degrading bacterium from deep-sea sediment and reclassification of Huaishuia halophila as Celeribacter halophilus comb. nov.</title>
        <authorList>
            <person name="Lai Q."/>
            <person name="Cao J."/>
            <person name="Yuan J."/>
            <person name="Li F."/>
            <person name="Shao Z."/>
        </authorList>
    </citation>
    <scope>NUCLEOTIDE SEQUENCE [LARGE SCALE GENOMIC DNA]</scope>
    <source>
        <strain evidence="5">P73</strain>
    </source>
</reference>
<dbReference type="GO" id="GO:0016712">
    <property type="term" value="F:oxidoreductase activity, acting on paired donors, with incorporation or reduction of molecular oxygen, reduced flavin or flavoprotein as one donor, and incorporation of one atom of oxygen"/>
    <property type="evidence" value="ECO:0007669"/>
    <property type="project" value="TreeGrafter"/>
</dbReference>
<dbReference type="GO" id="GO:0003995">
    <property type="term" value="F:acyl-CoA dehydrogenase activity"/>
    <property type="evidence" value="ECO:0007669"/>
    <property type="project" value="TreeGrafter"/>
</dbReference>
<dbReference type="InterPro" id="IPR050741">
    <property type="entry name" value="Acyl-CoA_dehydrogenase"/>
</dbReference>
<keyword evidence="1" id="KW-0560">Oxidoreductase</keyword>
<dbReference type="GO" id="GO:0005737">
    <property type="term" value="C:cytoplasm"/>
    <property type="evidence" value="ECO:0007669"/>
    <property type="project" value="TreeGrafter"/>
</dbReference>
<dbReference type="Gene3D" id="1.10.540.10">
    <property type="entry name" value="Acyl-CoA dehydrogenase/oxidase, N-terminal domain"/>
    <property type="match status" value="1"/>
</dbReference>
<accession>A0A0B5E0L2</accession>
<keyword evidence="5" id="KW-0503">Monooxygenase</keyword>
<dbReference type="GO" id="GO:0050660">
    <property type="term" value="F:flavin adenine dinucleotide binding"/>
    <property type="evidence" value="ECO:0007669"/>
    <property type="project" value="InterPro"/>
</dbReference>
<dbReference type="Gene3D" id="2.40.110.10">
    <property type="entry name" value="Butyryl-CoA Dehydrogenase, subunit A, domain 2"/>
    <property type="match status" value="1"/>
</dbReference>
<dbReference type="Pfam" id="PF08028">
    <property type="entry name" value="Acyl-CoA_dh_2"/>
    <property type="match status" value="1"/>
</dbReference>
<evidence type="ECO:0000313" key="5">
    <source>
        <dbReference type="EMBL" id="AJE48799.1"/>
    </source>
</evidence>
<dbReference type="SUPFAM" id="SSF47203">
    <property type="entry name" value="Acyl-CoA dehydrogenase C-terminal domain-like"/>
    <property type="match status" value="1"/>
</dbReference>
<dbReference type="Gene3D" id="1.20.140.10">
    <property type="entry name" value="Butyryl-CoA Dehydrogenase, subunit A, domain 3"/>
    <property type="match status" value="1"/>
</dbReference>
<dbReference type="STRING" id="1208324.P73_4084"/>
<comment type="similarity">
    <text evidence="2">Belongs to the HpaH/HsaA monooxygenase family.</text>
</comment>
<dbReference type="EMBL" id="CP004393">
    <property type="protein sequence ID" value="AJE48799.1"/>
    <property type="molecule type" value="Genomic_DNA"/>
</dbReference>
<name>A0A0B5E0L2_9RHOB</name>
<keyword evidence="6" id="KW-1185">Reference proteome</keyword>
<proteinExistence type="inferred from homology"/>
<dbReference type="InterPro" id="IPR013107">
    <property type="entry name" value="Acyl-CoA_DH_C"/>
</dbReference>
<dbReference type="KEGG" id="cid:P73_4084"/>
<dbReference type="PANTHER" id="PTHR48083:SF19">
    <property type="entry name" value="FLAVIN-DEPENDENT MONOOXYGENASE, OXYGENASE SUBUNIT HSAA"/>
    <property type="match status" value="1"/>
</dbReference>
<dbReference type="HOGENOM" id="CLU_018204_10_0_5"/>
<dbReference type="InterPro" id="IPR046373">
    <property type="entry name" value="Acyl-CoA_Oxase/DH_mid-dom_sf"/>
</dbReference>
<dbReference type="SUPFAM" id="SSF56645">
    <property type="entry name" value="Acyl-CoA dehydrogenase NM domain-like"/>
    <property type="match status" value="1"/>
</dbReference>
<dbReference type="GO" id="GO:0033539">
    <property type="term" value="P:fatty acid beta-oxidation using acyl-CoA dehydrogenase"/>
    <property type="evidence" value="ECO:0007669"/>
    <property type="project" value="TreeGrafter"/>
</dbReference>
<dbReference type="Pfam" id="PF02771">
    <property type="entry name" value="Acyl-CoA_dh_N"/>
    <property type="match status" value="1"/>
</dbReference>
<evidence type="ECO:0000313" key="6">
    <source>
        <dbReference type="Proteomes" id="UP000031521"/>
    </source>
</evidence>
<dbReference type="PIRSF" id="PIRSF016578">
    <property type="entry name" value="HsaA"/>
    <property type="match status" value="1"/>
</dbReference>
<dbReference type="InterPro" id="IPR013786">
    <property type="entry name" value="AcylCoA_DH/ox_N"/>
</dbReference>
<evidence type="ECO:0000256" key="1">
    <source>
        <dbReference type="ARBA" id="ARBA00023002"/>
    </source>
</evidence>
<dbReference type="InterPro" id="IPR036250">
    <property type="entry name" value="AcylCo_DH-like_C"/>
</dbReference>
<feature type="domain" description="Acyl-CoA dehydrogenase C-terminal" evidence="4">
    <location>
        <begin position="236"/>
        <end position="373"/>
    </location>
</feature>
<dbReference type="InterPro" id="IPR037069">
    <property type="entry name" value="AcylCoA_DH/ox_N_sf"/>
</dbReference>
<gene>
    <name evidence="5" type="ORF">P73_4084</name>
</gene>
<evidence type="ECO:0000259" key="3">
    <source>
        <dbReference type="Pfam" id="PF02771"/>
    </source>
</evidence>
<evidence type="ECO:0000259" key="4">
    <source>
        <dbReference type="Pfam" id="PF08028"/>
    </source>
</evidence>
<dbReference type="InterPro" id="IPR009100">
    <property type="entry name" value="AcylCoA_DH/oxidase_NM_dom_sf"/>
</dbReference>
<dbReference type="Proteomes" id="UP000031521">
    <property type="component" value="Chromosome"/>
</dbReference>
<protein>
    <submittedName>
        <fullName evidence="5">FMNH2-dependent monooxygenase</fullName>
    </submittedName>
</protein>